<feature type="transmembrane region" description="Helical" evidence="8">
    <location>
        <begin position="100"/>
        <end position="119"/>
    </location>
</feature>
<protein>
    <submittedName>
        <fullName evidence="10">Unannotated protein</fullName>
    </submittedName>
</protein>
<reference evidence="10" key="1">
    <citation type="submission" date="2020-05" db="EMBL/GenBank/DDBJ databases">
        <authorList>
            <person name="Chiriac C."/>
            <person name="Salcher M."/>
            <person name="Ghai R."/>
            <person name="Kavagutti S V."/>
        </authorList>
    </citation>
    <scope>NUCLEOTIDE SEQUENCE</scope>
</reference>
<comment type="subcellular location">
    <subcellularLocation>
        <location evidence="1">Cell membrane</location>
        <topology evidence="1">Multi-pass membrane protein</topology>
    </subcellularLocation>
</comment>
<name>A0A6J6C8Z0_9ZZZZ</name>
<feature type="compositionally biased region" description="Polar residues" evidence="7">
    <location>
        <begin position="10"/>
        <end position="23"/>
    </location>
</feature>
<dbReference type="InterPro" id="IPR011701">
    <property type="entry name" value="MFS"/>
</dbReference>
<evidence type="ECO:0000256" key="8">
    <source>
        <dbReference type="SAM" id="Phobius"/>
    </source>
</evidence>
<feature type="transmembrane region" description="Helical" evidence="8">
    <location>
        <begin position="327"/>
        <end position="346"/>
    </location>
</feature>
<dbReference type="PROSITE" id="PS50850">
    <property type="entry name" value="MFS"/>
    <property type="match status" value="1"/>
</dbReference>
<dbReference type="InterPro" id="IPR020846">
    <property type="entry name" value="MFS_dom"/>
</dbReference>
<dbReference type="Pfam" id="PF07690">
    <property type="entry name" value="MFS_1"/>
    <property type="match status" value="1"/>
</dbReference>
<feature type="transmembrane region" description="Helical" evidence="8">
    <location>
        <begin position="32"/>
        <end position="56"/>
    </location>
</feature>
<feature type="domain" description="Major facilitator superfamily (MFS) profile" evidence="9">
    <location>
        <begin position="34"/>
        <end position="487"/>
    </location>
</feature>
<feature type="transmembrane region" description="Helical" evidence="8">
    <location>
        <begin position="417"/>
        <end position="442"/>
    </location>
</feature>
<dbReference type="AlphaFoldDB" id="A0A6J6C8Z0"/>
<accession>A0A6J6C8Z0</accession>
<dbReference type="PRINTS" id="PR01036">
    <property type="entry name" value="TCRTETB"/>
</dbReference>
<dbReference type="CDD" id="cd17321">
    <property type="entry name" value="MFS_MMR_MDR_like"/>
    <property type="match status" value="1"/>
</dbReference>
<keyword evidence="4 8" id="KW-0812">Transmembrane</keyword>
<gene>
    <name evidence="10" type="ORF">UFOPK1446_00783</name>
</gene>
<evidence type="ECO:0000256" key="2">
    <source>
        <dbReference type="ARBA" id="ARBA00022448"/>
    </source>
</evidence>
<feature type="transmembrane region" description="Helical" evidence="8">
    <location>
        <begin position="68"/>
        <end position="88"/>
    </location>
</feature>
<keyword evidence="6 8" id="KW-0472">Membrane</keyword>
<feature type="transmembrane region" description="Helical" evidence="8">
    <location>
        <begin position="353"/>
        <end position="374"/>
    </location>
</feature>
<keyword evidence="5 8" id="KW-1133">Transmembrane helix</keyword>
<evidence type="ECO:0000256" key="6">
    <source>
        <dbReference type="ARBA" id="ARBA00023136"/>
    </source>
</evidence>
<organism evidence="10">
    <name type="scientific">freshwater metagenome</name>
    <dbReference type="NCBI Taxonomy" id="449393"/>
    <lineage>
        <taxon>unclassified sequences</taxon>
        <taxon>metagenomes</taxon>
        <taxon>ecological metagenomes</taxon>
    </lineage>
</organism>
<feature type="transmembrane region" description="Helical" evidence="8">
    <location>
        <begin position="252"/>
        <end position="269"/>
    </location>
</feature>
<dbReference type="GO" id="GO:0005886">
    <property type="term" value="C:plasma membrane"/>
    <property type="evidence" value="ECO:0007669"/>
    <property type="project" value="UniProtKB-SubCell"/>
</dbReference>
<keyword evidence="2" id="KW-0813">Transport</keyword>
<dbReference type="PANTHER" id="PTHR42718">
    <property type="entry name" value="MAJOR FACILITATOR SUPERFAMILY MULTIDRUG TRANSPORTER MFSC"/>
    <property type="match status" value="1"/>
</dbReference>
<evidence type="ECO:0000256" key="3">
    <source>
        <dbReference type="ARBA" id="ARBA00022475"/>
    </source>
</evidence>
<feature type="transmembrane region" description="Helical" evidence="8">
    <location>
        <begin position="220"/>
        <end position="240"/>
    </location>
</feature>
<dbReference type="InterPro" id="IPR036259">
    <property type="entry name" value="MFS_trans_sf"/>
</dbReference>
<dbReference type="SUPFAM" id="SSF103473">
    <property type="entry name" value="MFS general substrate transporter"/>
    <property type="match status" value="1"/>
</dbReference>
<dbReference type="EMBL" id="CAEZSO010000150">
    <property type="protein sequence ID" value="CAB4547039.1"/>
    <property type="molecule type" value="Genomic_DNA"/>
</dbReference>
<keyword evidence="3" id="KW-1003">Cell membrane</keyword>
<evidence type="ECO:0000256" key="4">
    <source>
        <dbReference type="ARBA" id="ARBA00022692"/>
    </source>
</evidence>
<evidence type="ECO:0000256" key="5">
    <source>
        <dbReference type="ARBA" id="ARBA00022989"/>
    </source>
</evidence>
<proteinExistence type="predicted"/>
<evidence type="ECO:0000259" key="9">
    <source>
        <dbReference type="PROSITE" id="PS50850"/>
    </source>
</evidence>
<feature type="transmembrane region" description="Helical" evidence="8">
    <location>
        <begin position="289"/>
        <end position="307"/>
    </location>
</feature>
<dbReference type="Gene3D" id="1.20.1250.20">
    <property type="entry name" value="MFS general substrate transporter like domains"/>
    <property type="match status" value="1"/>
</dbReference>
<feature type="transmembrane region" description="Helical" evidence="8">
    <location>
        <begin position="462"/>
        <end position="483"/>
    </location>
</feature>
<evidence type="ECO:0000256" key="7">
    <source>
        <dbReference type="SAM" id="MobiDB-lite"/>
    </source>
</evidence>
<sequence>MTASPPVEGSSATPAEPTSTESSGEVPLPGRWIALAVLALAQFVLVLDSTVVNVALPSIQRQFDLPEARLAWIVNGYGLAFGGLLLLGGSLGDLYGRRKLFMLGIGVFSGASLIAGLAWNADIIIAMRFLQGAGAAMAAPAALSSITRIFTIPKERTKALGTWGGISALGGTIGAVLSGFITEYQSWRWVFFVTVPVTLIALALAPKFVPESRAPSRPKLDVLGAILITSAIGTAVFALLDKGAKAWTDPLLLAQLAGAAVLVVIFIAWEKRQTMPMVPLDIFKNRNRVVGVTASVLFGSVLSTYFFTTTLYMQTVLGFKPLKTGAAYLPLGLIILVAFPIISAVVGRIGVRVVMTTGLLSGMSGLLVLATLQVDGTYRGDVLPGMILVAIAAACGFVTFTIAGVDGTTEENAGIASGILSAGGQIGSALGLATLVSIAVSVQVSEAASQIPRSQALVDGFAAAYQVGAGILFVGAVIAAVFLRSTASNTAATAAKMSASN</sequence>
<evidence type="ECO:0000256" key="1">
    <source>
        <dbReference type="ARBA" id="ARBA00004651"/>
    </source>
</evidence>
<feature type="region of interest" description="Disordered" evidence="7">
    <location>
        <begin position="1"/>
        <end position="25"/>
    </location>
</feature>
<dbReference type="GO" id="GO:0022857">
    <property type="term" value="F:transmembrane transporter activity"/>
    <property type="evidence" value="ECO:0007669"/>
    <property type="project" value="InterPro"/>
</dbReference>
<feature type="transmembrane region" description="Helical" evidence="8">
    <location>
        <begin position="187"/>
        <end position="208"/>
    </location>
</feature>
<feature type="transmembrane region" description="Helical" evidence="8">
    <location>
        <begin position="386"/>
        <end position="405"/>
    </location>
</feature>
<evidence type="ECO:0000313" key="10">
    <source>
        <dbReference type="EMBL" id="CAB4547039.1"/>
    </source>
</evidence>
<feature type="transmembrane region" description="Helical" evidence="8">
    <location>
        <begin position="159"/>
        <end position="181"/>
    </location>
</feature>
<dbReference type="PANTHER" id="PTHR42718:SF46">
    <property type="entry name" value="BLR6921 PROTEIN"/>
    <property type="match status" value="1"/>
</dbReference>
<dbReference type="Gene3D" id="1.20.1720.10">
    <property type="entry name" value="Multidrug resistance protein D"/>
    <property type="match status" value="1"/>
</dbReference>